<evidence type="ECO:0000313" key="1">
    <source>
        <dbReference type="EMBL" id="KAH6938754.1"/>
    </source>
</evidence>
<evidence type="ECO:0000313" key="2">
    <source>
        <dbReference type="Proteomes" id="UP000821845"/>
    </source>
</evidence>
<accession>A0ACB7T1G7</accession>
<keyword evidence="2" id="KW-1185">Reference proteome</keyword>
<reference evidence="1" key="1">
    <citation type="submission" date="2020-05" db="EMBL/GenBank/DDBJ databases">
        <title>Large-scale comparative analyses of tick genomes elucidate their genetic diversity and vector capacities.</title>
        <authorList>
            <person name="Jia N."/>
            <person name="Wang J."/>
            <person name="Shi W."/>
            <person name="Du L."/>
            <person name="Sun Y."/>
            <person name="Zhan W."/>
            <person name="Jiang J."/>
            <person name="Wang Q."/>
            <person name="Zhang B."/>
            <person name="Ji P."/>
            <person name="Sakyi L.B."/>
            <person name="Cui X."/>
            <person name="Yuan T."/>
            <person name="Jiang B."/>
            <person name="Yang W."/>
            <person name="Lam T.T.-Y."/>
            <person name="Chang Q."/>
            <person name="Ding S."/>
            <person name="Wang X."/>
            <person name="Zhu J."/>
            <person name="Ruan X."/>
            <person name="Zhao L."/>
            <person name="Wei J."/>
            <person name="Que T."/>
            <person name="Du C."/>
            <person name="Cheng J."/>
            <person name="Dai P."/>
            <person name="Han X."/>
            <person name="Huang E."/>
            <person name="Gao Y."/>
            <person name="Liu J."/>
            <person name="Shao H."/>
            <person name="Ye R."/>
            <person name="Li L."/>
            <person name="Wei W."/>
            <person name="Wang X."/>
            <person name="Wang C."/>
            <person name="Yang T."/>
            <person name="Huo Q."/>
            <person name="Li W."/>
            <person name="Guo W."/>
            <person name="Chen H."/>
            <person name="Zhou L."/>
            <person name="Ni X."/>
            <person name="Tian J."/>
            <person name="Zhou Y."/>
            <person name="Sheng Y."/>
            <person name="Liu T."/>
            <person name="Pan Y."/>
            <person name="Xia L."/>
            <person name="Li J."/>
            <person name="Zhao F."/>
            <person name="Cao W."/>
        </authorList>
    </citation>
    <scope>NUCLEOTIDE SEQUENCE</scope>
    <source>
        <strain evidence="1">Hyas-2018</strain>
    </source>
</reference>
<name>A0ACB7T1G7_HYAAI</name>
<protein>
    <submittedName>
        <fullName evidence="1">Uncharacterized protein</fullName>
    </submittedName>
</protein>
<dbReference type="Proteomes" id="UP000821845">
    <property type="component" value="Chromosome 2"/>
</dbReference>
<proteinExistence type="predicted"/>
<sequence length="630" mass="69179">MNSCFDAVTRGAVSQGAVGLFFALVNLVVHLPFSDLPVLREYHLGDLKSQYDYVIVGGGSAGCVIANRLSADPNVTVLLLEAGGLETASRQIPIAAPYNLGGQDDWAHWYAPQKNACLSYRNQRVPLARGKVLGGSSVLNYMLYVRGNRHDYDRWARDYGATGWSYEHVLPYFKDIEDYRAGPQDKYHGVGGGVPVDYANSSTPLSQVYLDACNESGYPYVDYNGATQSGCSRLQTNIKDGERVSSSKAFIQPIVKTRPNLHVALYSHVTKVNFEGKHAVGVAFTRFGESRNVSARREVILSRTAAGITIPFKELFLRAASEGDSTERLSIPVVADLPVGRSLQDHVLFFTAVPVSTREYVAVPPFTLADASQYDNNRTGSLSIPAAVELLHFVSTDYAPAPGVPDIEIGIISSPPASELAKSELLHAAFKEEAYDSYLGPRTDKPGFRVAVINNRPKSRGYLNLRSRDPDDFPNVSPNLLEHPDDVKAAAQGTKTFIDTILNTKSMKTIGAKAWELTFPPCAEAGPRWSHEYIECLFRHWAQPSWHLCCTAPMGSHPEAVLDERLRQVEMKRSQYQHAVTLIWRVRGDLTGLRVADASVMPDIVSGNTNAPTMMIGSKAAAMIIEDNRN</sequence>
<organism evidence="1 2">
    <name type="scientific">Hyalomma asiaticum</name>
    <name type="common">Tick</name>
    <dbReference type="NCBI Taxonomy" id="266040"/>
    <lineage>
        <taxon>Eukaryota</taxon>
        <taxon>Metazoa</taxon>
        <taxon>Ecdysozoa</taxon>
        <taxon>Arthropoda</taxon>
        <taxon>Chelicerata</taxon>
        <taxon>Arachnida</taxon>
        <taxon>Acari</taxon>
        <taxon>Parasitiformes</taxon>
        <taxon>Ixodida</taxon>
        <taxon>Ixodoidea</taxon>
        <taxon>Ixodidae</taxon>
        <taxon>Hyalomminae</taxon>
        <taxon>Hyalomma</taxon>
    </lineage>
</organism>
<comment type="caution">
    <text evidence="1">The sequence shown here is derived from an EMBL/GenBank/DDBJ whole genome shotgun (WGS) entry which is preliminary data.</text>
</comment>
<dbReference type="EMBL" id="CM023482">
    <property type="protein sequence ID" value="KAH6938754.1"/>
    <property type="molecule type" value="Genomic_DNA"/>
</dbReference>
<gene>
    <name evidence="1" type="ORF">HPB50_012413</name>
</gene>